<comment type="caution">
    <text evidence="1">The sequence shown here is derived from an EMBL/GenBank/DDBJ whole genome shotgun (WGS) entry which is preliminary data.</text>
</comment>
<accession>A0A4C1YLS8</accession>
<evidence type="ECO:0000313" key="1">
    <source>
        <dbReference type="EMBL" id="GBP75832.1"/>
    </source>
</evidence>
<reference evidence="1 2" key="1">
    <citation type="journal article" date="2019" name="Commun. Biol.">
        <title>The bagworm genome reveals a unique fibroin gene that provides high tensile strength.</title>
        <authorList>
            <person name="Kono N."/>
            <person name="Nakamura H."/>
            <person name="Ohtoshi R."/>
            <person name="Tomita M."/>
            <person name="Numata K."/>
            <person name="Arakawa K."/>
        </authorList>
    </citation>
    <scope>NUCLEOTIDE SEQUENCE [LARGE SCALE GENOMIC DNA]</scope>
</reference>
<dbReference type="AlphaFoldDB" id="A0A4C1YLS8"/>
<protein>
    <submittedName>
        <fullName evidence="1">Uncharacterized protein</fullName>
    </submittedName>
</protein>
<keyword evidence="2" id="KW-1185">Reference proteome</keyword>
<sequence>MCLIIAFQRASYATACRIAGATVAPVTCVLKHFLGVTGGIQSPTDRYYCLRAIYKTPCPQSLARSVNNIHAKTIRQYVREMSRLLTVRYVLWMF</sequence>
<proteinExistence type="predicted"/>
<organism evidence="1 2">
    <name type="scientific">Eumeta variegata</name>
    <name type="common">Bagworm moth</name>
    <name type="synonym">Eumeta japonica</name>
    <dbReference type="NCBI Taxonomy" id="151549"/>
    <lineage>
        <taxon>Eukaryota</taxon>
        <taxon>Metazoa</taxon>
        <taxon>Ecdysozoa</taxon>
        <taxon>Arthropoda</taxon>
        <taxon>Hexapoda</taxon>
        <taxon>Insecta</taxon>
        <taxon>Pterygota</taxon>
        <taxon>Neoptera</taxon>
        <taxon>Endopterygota</taxon>
        <taxon>Lepidoptera</taxon>
        <taxon>Glossata</taxon>
        <taxon>Ditrysia</taxon>
        <taxon>Tineoidea</taxon>
        <taxon>Psychidae</taxon>
        <taxon>Oiketicinae</taxon>
        <taxon>Eumeta</taxon>
    </lineage>
</organism>
<dbReference type="EMBL" id="BGZK01001263">
    <property type="protein sequence ID" value="GBP75832.1"/>
    <property type="molecule type" value="Genomic_DNA"/>
</dbReference>
<dbReference type="Proteomes" id="UP000299102">
    <property type="component" value="Unassembled WGS sequence"/>
</dbReference>
<gene>
    <name evidence="1" type="ORF">EVAR_15081_1</name>
</gene>
<name>A0A4C1YLS8_EUMVA</name>
<evidence type="ECO:0000313" key="2">
    <source>
        <dbReference type="Proteomes" id="UP000299102"/>
    </source>
</evidence>